<dbReference type="AlphaFoldDB" id="A0A4Q7EB96"/>
<dbReference type="PROSITE" id="PS50853">
    <property type="entry name" value="FN3"/>
    <property type="match status" value="1"/>
</dbReference>
<organism evidence="2 3">
    <name type="scientific">Pseudoalteromonas rubra</name>
    <dbReference type="NCBI Taxonomy" id="43658"/>
    <lineage>
        <taxon>Bacteria</taxon>
        <taxon>Pseudomonadati</taxon>
        <taxon>Pseudomonadota</taxon>
        <taxon>Gammaproteobacteria</taxon>
        <taxon>Alteromonadales</taxon>
        <taxon>Pseudoalteromonadaceae</taxon>
        <taxon>Pseudoalteromonas</taxon>
    </lineage>
</organism>
<dbReference type="InterPro" id="IPR036116">
    <property type="entry name" value="FN3_sf"/>
</dbReference>
<dbReference type="SUPFAM" id="SSF49265">
    <property type="entry name" value="Fibronectin type III"/>
    <property type="match status" value="1"/>
</dbReference>
<dbReference type="PANTHER" id="PTHR23150">
    <property type="entry name" value="SULFATASE MODIFYING FACTOR 1, 2"/>
    <property type="match status" value="1"/>
</dbReference>
<dbReference type="CDD" id="cd00063">
    <property type="entry name" value="FN3"/>
    <property type="match status" value="1"/>
</dbReference>
<comment type="caution">
    <text evidence="2">The sequence shown here is derived from an EMBL/GenBank/DDBJ whole genome shotgun (WGS) entry which is preliminary data.</text>
</comment>
<dbReference type="Gene3D" id="2.60.40.10">
    <property type="entry name" value="Immunoglobulins"/>
    <property type="match status" value="1"/>
</dbReference>
<name>A0A4Q7EB96_9GAMM</name>
<evidence type="ECO:0000313" key="2">
    <source>
        <dbReference type="EMBL" id="RZM79921.1"/>
    </source>
</evidence>
<dbReference type="Proteomes" id="UP000292345">
    <property type="component" value="Unassembled WGS sequence"/>
</dbReference>
<accession>A0A4Q7EB96</accession>
<sequence>MIMNLPVSLMLLSTTVAQVPGTPIEPALVAIQDETQQIDLQMGKYEVTVAEFSRFVAATQYQVPKKCMLFTSTRWPDPDSPGNWDDPELVANPYRPVVCVGMSGALAYTQWLAEQTGKPYRLPTQKEWQLAASAGTKNRLPFGGDRQQTQICKYENTEDLANLAGMQIDHQHRYKSSARCNDGAVYHTVIGMYRPNAFGLHDMLGNVKELLQSCHSWDQEKPQQCAQYHVAGEGWHWQTRGVFNPDTIAADFYGSIEGFRLVLDQPAGTKETPFDSQFAQAVADAQHLARKAHQRLQQIPQAPTGVRASRDKNNRVTISWQEIEDQSVQYAVNRSYLDPQGALSRKFQRIGDDLKSGQFVDQLPGGGQASYTVAALTSAGQGPFSQPIATGSHPTFKVGQRIEAEHYFAEDNTYLLAPTQSRGQSLAFSENPLHYPTGDKPLLVPWSSYRFTNSEPQNAELQVKLRADDSARIEFWQGHHLVAQIENTPSNAMHLVKVPATLIASDAPLEIRALGQHWFAIDWLQFVPTSAPAP</sequence>
<dbReference type="InterPro" id="IPR051043">
    <property type="entry name" value="Sulfatase_Mod_Factor_Kinase"/>
</dbReference>
<dbReference type="InterPro" id="IPR003961">
    <property type="entry name" value="FN3_dom"/>
</dbReference>
<gene>
    <name evidence="2" type="ORF">C3B51_14090</name>
</gene>
<dbReference type="Pfam" id="PF03781">
    <property type="entry name" value="FGE-sulfatase"/>
    <property type="match status" value="1"/>
</dbReference>
<feature type="domain" description="Fibronectin type-III" evidence="1">
    <location>
        <begin position="302"/>
        <end position="395"/>
    </location>
</feature>
<dbReference type="InterPro" id="IPR005532">
    <property type="entry name" value="SUMF_dom"/>
</dbReference>
<protein>
    <recommendedName>
        <fullName evidence="1">Fibronectin type-III domain-containing protein</fullName>
    </recommendedName>
</protein>
<dbReference type="GO" id="GO:0120147">
    <property type="term" value="F:formylglycine-generating oxidase activity"/>
    <property type="evidence" value="ECO:0007669"/>
    <property type="project" value="TreeGrafter"/>
</dbReference>
<proteinExistence type="predicted"/>
<dbReference type="SUPFAM" id="SSF56436">
    <property type="entry name" value="C-type lectin-like"/>
    <property type="match status" value="1"/>
</dbReference>
<dbReference type="InterPro" id="IPR016187">
    <property type="entry name" value="CTDL_fold"/>
</dbReference>
<dbReference type="InterPro" id="IPR042095">
    <property type="entry name" value="SUMF_sf"/>
</dbReference>
<dbReference type="InterPro" id="IPR013783">
    <property type="entry name" value="Ig-like_fold"/>
</dbReference>
<dbReference type="Gene3D" id="3.90.1580.10">
    <property type="entry name" value="paralog of FGE (formylglycine-generating enzyme)"/>
    <property type="match status" value="1"/>
</dbReference>
<dbReference type="PANTHER" id="PTHR23150:SF19">
    <property type="entry name" value="FORMYLGLYCINE-GENERATING ENZYME"/>
    <property type="match status" value="1"/>
</dbReference>
<evidence type="ECO:0000259" key="1">
    <source>
        <dbReference type="PROSITE" id="PS50853"/>
    </source>
</evidence>
<evidence type="ECO:0000313" key="3">
    <source>
        <dbReference type="Proteomes" id="UP000292345"/>
    </source>
</evidence>
<reference evidence="2 3" key="1">
    <citation type="submission" date="2018-01" db="EMBL/GenBank/DDBJ databases">
        <title>Co-occurrence of chitin degradation, pigmentation and bioactivity in marine Pseudoalteromonas.</title>
        <authorList>
            <person name="Paulsen S."/>
            <person name="Gram L."/>
            <person name="Machado H."/>
        </authorList>
    </citation>
    <scope>NUCLEOTIDE SEQUENCE [LARGE SCALE GENOMIC DNA]</scope>
    <source>
        <strain evidence="2 3">S1946</strain>
    </source>
</reference>
<dbReference type="EMBL" id="PPUZ01000037">
    <property type="protein sequence ID" value="RZM79921.1"/>
    <property type="molecule type" value="Genomic_DNA"/>
</dbReference>